<accession>A0A6D2JV11</accession>
<dbReference type="Proteomes" id="UP000467841">
    <property type="component" value="Unassembled WGS sequence"/>
</dbReference>
<name>A0A6D2JV11_9BRAS</name>
<evidence type="ECO:0000313" key="2">
    <source>
        <dbReference type="Proteomes" id="UP000467841"/>
    </source>
</evidence>
<sequence>MAETLRPLLLRLGGPMGRDRFSKDSQGLFQREVDRPFPIARPSLVLIRSLPIKIPLQLWDVDVDEVMGTLRKSCSLQYFPFRTLLRRHDGLLSIFQLILTSKASLKLCISLNPSPLCFFALVSFLPDNLTHFPLIQFCIPPEACES</sequence>
<organism evidence="1 2">
    <name type="scientific">Microthlaspi erraticum</name>
    <dbReference type="NCBI Taxonomy" id="1685480"/>
    <lineage>
        <taxon>Eukaryota</taxon>
        <taxon>Viridiplantae</taxon>
        <taxon>Streptophyta</taxon>
        <taxon>Embryophyta</taxon>
        <taxon>Tracheophyta</taxon>
        <taxon>Spermatophyta</taxon>
        <taxon>Magnoliopsida</taxon>
        <taxon>eudicotyledons</taxon>
        <taxon>Gunneridae</taxon>
        <taxon>Pentapetalae</taxon>
        <taxon>rosids</taxon>
        <taxon>malvids</taxon>
        <taxon>Brassicales</taxon>
        <taxon>Brassicaceae</taxon>
        <taxon>Coluteocarpeae</taxon>
        <taxon>Microthlaspi</taxon>
    </lineage>
</organism>
<dbReference type="AlphaFoldDB" id="A0A6D2JV11"/>
<evidence type="ECO:0000313" key="1">
    <source>
        <dbReference type="EMBL" id="CAA7045621.1"/>
    </source>
</evidence>
<dbReference type="EMBL" id="CACVBM020001327">
    <property type="protein sequence ID" value="CAA7045621.1"/>
    <property type="molecule type" value="Genomic_DNA"/>
</dbReference>
<keyword evidence="2" id="KW-1185">Reference proteome</keyword>
<reference evidence="1" key="1">
    <citation type="submission" date="2020-01" db="EMBL/GenBank/DDBJ databases">
        <authorList>
            <person name="Mishra B."/>
        </authorList>
    </citation>
    <scope>NUCLEOTIDE SEQUENCE [LARGE SCALE GENOMIC DNA]</scope>
</reference>
<proteinExistence type="predicted"/>
<protein>
    <submittedName>
        <fullName evidence="1">Uncharacterized protein</fullName>
    </submittedName>
</protein>
<comment type="caution">
    <text evidence="1">The sequence shown here is derived from an EMBL/GenBank/DDBJ whole genome shotgun (WGS) entry which is preliminary data.</text>
</comment>
<gene>
    <name evidence="1" type="ORF">MERR_LOCUS32856</name>
</gene>